<feature type="short sequence motif" description="'KMSKS' region" evidence="11">
    <location>
        <begin position="526"/>
        <end position="530"/>
    </location>
</feature>
<dbReference type="Gene3D" id="1.10.730.10">
    <property type="entry name" value="Isoleucyl-tRNA Synthetase, Domain 1"/>
    <property type="match status" value="1"/>
</dbReference>
<evidence type="ECO:0000313" key="15">
    <source>
        <dbReference type="Proteomes" id="UP000239785"/>
    </source>
</evidence>
<dbReference type="CDD" id="cd00817">
    <property type="entry name" value="ValRS_core"/>
    <property type="match status" value="1"/>
</dbReference>
<evidence type="ECO:0000256" key="3">
    <source>
        <dbReference type="ARBA" id="ARBA00022490"/>
    </source>
</evidence>
<evidence type="ECO:0000256" key="1">
    <source>
        <dbReference type="ARBA" id="ARBA00004496"/>
    </source>
</evidence>
<comment type="domain">
    <text evidence="11">The C-terminal coiled-coil domain is crucial for aminoacylation activity.</text>
</comment>
<comment type="subunit">
    <text evidence="2 11">Monomer.</text>
</comment>
<comment type="similarity">
    <text evidence="11">Belongs to the class-I aminoacyl-tRNA synthetase family. ValS type 1 subfamily.</text>
</comment>
<keyword evidence="8 11" id="KW-0175">Coiled coil</keyword>
<evidence type="ECO:0000256" key="7">
    <source>
        <dbReference type="ARBA" id="ARBA00022917"/>
    </source>
</evidence>
<dbReference type="NCBIfam" id="TIGR00422">
    <property type="entry name" value="valS"/>
    <property type="match status" value="1"/>
</dbReference>
<feature type="binding site" evidence="11">
    <location>
        <position position="529"/>
    </location>
    <ligand>
        <name>ATP</name>
        <dbReference type="ChEBI" id="CHEBI:30616"/>
    </ligand>
</feature>
<dbReference type="GO" id="GO:0002161">
    <property type="term" value="F:aminoacyl-tRNA deacylase activity"/>
    <property type="evidence" value="ECO:0007669"/>
    <property type="project" value="InterPro"/>
</dbReference>
<dbReference type="FunFam" id="3.40.50.620:FF:000032">
    <property type="entry name" value="Valine--tRNA ligase"/>
    <property type="match status" value="1"/>
</dbReference>
<dbReference type="Pfam" id="PF00133">
    <property type="entry name" value="tRNA-synt_1"/>
    <property type="match status" value="1"/>
</dbReference>
<dbReference type="Gene3D" id="3.40.50.620">
    <property type="entry name" value="HUPs"/>
    <property type="match status" value="2"/>
</dbReference>
<dbReference type="GO" id="GO:0005524">
    <property type="term" value="F:ATP binding"/>
    <property type="evidence" value="ECO:0007669"/>
    <property type="project" value="UniProtKB-UniRule"/>
</dbReference>
<dbReference type="InterPro" id="IPR014729">
    <property type="entry name" value="Rossmann-like_a/b/a_fold"/>
</dbReference>
<evidence type="ECO:0000256" key="6">
    <source>
        <dbReference type="ARBA" id="ARBA00022840"/>
    </source>
</evidence>
<gene>
    <name evidence="11 14" type="primary">valS</name>
    <name evidence="14" type="ORF">MCORR_v1c06190</name>
</gene>
<dbReference type="InterPro" id="IPR009080">
    <property type="entry name" value="tRNAsynth_Ia_anticodon-bd"/>
</dbReference>
<dbReference type="InterPro" id="IPR009008">
    <property type="entry name" value="Val/Leu/Ile-tRNA-synth_edit"/>
</dbReference>
<feature type="domain" description="Methionyl/Valyl/Leucyl/Isoleucyl-tRNA synthetase anticodon-binding" evidence="13">
    <location>
        <begin position="611"/>
        <end position="747"/>
    </location>
</feature>
<keyword evidence="6 11" id="KW-0067">ATP-binding</keyword>
<dbReference type="HAMAP" id="MF_02004">
    <property type="entry name" value="Val_tRNA_synth_type1"/>
    <property type="match status" value="1"/>
</dbReference>
<dbReference type="InterPro" id="IPR001412">
    <property type="entry name" value="aa-tRNA-synth_I_CS"/>
</dbReference>
<dbReference type="CDD" id="cd07962">
    <property type="entry name" value="Anticodon_Ia_Val"/>
    <property type="match status" value="1"/>
</dbReference>
<feature type="short sequence motif" description="'HIGH' region" evidence="11">
    <location>
        <begin position="47"/>
        <end position="57"/>
    </location>
</feature>
<evidence type="ECO:0000256" key="4">
    <source>
        <dbReference type="ARBA" id="ARBA00022598"/>
    </source>
</evidence>
<evidence type="ECO:0000256" key="8">
    <source>
        <dbReference type="ARBA" id="ARBA00023054"/>
    </source>
</evidence>
<dbReference type="InterPro" id="IPR002303">
    <property type="entry name" value="Valyl-tRNA_ligase"/>
</dbReference>
<dbReference type="AlphaFoldDB" id="A0A2S5RG54"/>
<keyword evidence="5 11" id="KW-0547">Nucleotide-binding</keyword>
<dbReference type="GO" id="GO:0006438">
    <property type="term" value="P:valyl-tRNA aminoacylation"/>
    <property type="evidence" value="ECO:0007669"/>
    <property type="project" value="UniProtKB-UniRule"/>
</dbReference>
<keyword evidence="7 11" id="KW-0648">Protein biosynthesis</keyword>
<feature type="coiled-coil region" evidence="11">
    <location>
        <begin position="816"/>
        <end position="871"/>
    </location>
</feature>
<comment type="domain">
    <text evidence="11">ValRS has two distinct active sites: one for aminoacylation and one for editing. The misactivated threonine is translocated from the active site to the editing site.</text>
</comment>
<keyword evidence="15" id="KW-1185">Reference proteome</keyword>
<dbReference type="SUPFAM" id="SSF52374">
    <property type="entry name" value="Nucleotidylyl transferase"/>
    <property type="match status" value="1"/>
</dbReference>
<keyword evidence="3 11" id="KW-0963">Cytoplasm</keyword>
<evidence type="ECO:0000256" key="2">
    <source>
        <dbReference type="ARBA" id="ARBA00011245"/>
    </source>
</evidence>
<dbReference type="PANTHER" id="PTHR11946">
    <property type="entry name" value="VALYL-TRNA SYNTHETASES"/>
    <property type="match status" value="1"/>
</dbReference>
<protein>
    <recommendedName>
        <fullName evidence="11">Valine--tRNA ligase</fullName>
        <ecNumber evidence="11">6.1.1.9</ecNumber>
    </recommendedName>
    <alternativeName>
        <fullName evidence="11">Valyl-tRNA synthetase</fullName>
        <shortName evidence="11">ValRS</shortName>
    </alternativeName>
</protein>
<dbReference type="PANTHER" id="PTHR11946:SF93">
    <property type="entry name" value="VALINE--TRNA LIGASE, CHLOROPLASTIC_MITOCHONDRIAL 2"/>
    <property type="match status" value="1"/>
</dbReference>
<dbReference type="SUPFAM" id="SSF50677">
    <property type="entry name" value="ValRS/IleRS/LeuRS editing domain"/>
    <property type="match status" value="1"/>
</dbReference>
<reference evidence="14 15" key="1">
    <citation type="submission" date="2017-11" db="EMBL/GenBank/DDBJ databases">
        <title>Genome sequence of Mesoplasma corruscae ELCA-2 (ATCC 49579).</title>
        <authorList>
            <person name="Lo W.-S."/>
            <person name="Kuo C.-H."/>
        </authorList>
    </citation>
    <scope>NUCLEOTIDE SEQUENCE [LARGE SCALE GENOMIC DNA]</scope>
    <source>
        <strain evidence="14 15">ELCA-2</strain>
    </source>
</reference>
<accession>A0A2S5RG54</accession>
<keyword evidence="9 11" id="KW-0030">Aminoacyl-tRNA synthetase</keyword>
<dbReference type="GO" id="GO:0004832">
    <property type="term" value="F:valine-tRNA ligase activity"/>
    <property type="evidence" value="ECO:0007669"/>
    <property type="project" value="UniProtKB-UniRule"/>
</dbReference>
<evidence type="ECO:0000256" key="5">
    <source>
        <dbReference type="ARBA" id="ARBA00022741"/>
    </source>
</evidence>
<evidence type="ECO:0000259" key="12">
    <source>
        <dbReference type="Pfam" id="PF00133"/>
    </source>
</evidence>
<dbReference type="InterPro" id="IPR010978">
    <property type="entry name" value="tRNA-bd_arm"/>
</dbReference>
<dbReference type="InterPro" id="IPR013155">
    <property type="entry name" value="M/V/L/I-tRNA-synth_anticd-bd"/>
</dbReference>
<evidence type="ECO:0000256" key="10">
    <source>
        <dbReference type="ARBA" id="ARBA00047552"/>
    </source>
</evidence>
<dbReference type="Gene3D" id="1.10.287.380">
    <property type="entry name" value="Valyl-tRNA synthetase, C-terminal domain"/>
    <property type="match status" value="1"/>
</dbReference>
<dbReference type="Pfam" id="PF08264">
    <property type="entry name" value="Anticodon_1"/>
    <property type="match status" value="1"/>
</dbReference>
<dbReference type="InterPro" id="IPR002300">
    <property type="entry name" value="aa-tRNA-synth_Ia"/>
</dbReference>
<dbReference type="InterPro" id="IPR037118">
    <property type="entry name" value="Val-tRNA_synth_C_sf"/>
</dbReference>
<comment type="function">
    <text evidence="11">Catalyzes the attachment of valine to tRNA(Val). As ValRS can inadvertently accommodate and process structurally similar amino acids such as threonine, to avoid such errors, it has a 'posttransfer' editing activity that hydrolyzes mischarged Thr-tRNA(Val) in a tRNA-dependent manner.</text>
</comment>
<organism evidence="14 15">
    <name type="scientific">Mesoplasma corruscae</name>
    <dbReference type="NCBI Taxonomy" id="216874"/>
    <lineage>
        <taxon>Bacteria</taxon>
        <taxon>Bacillati</taxon>
        <taxon>Mycoplasmatota</taxon>
        <taxon>Mollicutes</taxon>
        <taxon>Entomoplasmatales</taxon>
        <taxon>Entomoplasmataceae</taxon>
        <taxon>Mesoplasma</taxon>
    </lineage>
</organism>
<dbReference type="EC" id="6.1.1.9" evidence="11"/>
<evidence type="ECO:0000313" key="14">
    <source>
        <dbReference type="EMBL" id="PPE06314.1"/>
    </source>
</evidence>
<dbReference type="GO" id="GO:0005829">
    <property type="term" value="C:cytosol"/>
    <property type="evidence" value="ECO:0007669"/>
    <property type="project" value="TreeGrafter"/>
</dbReference>
<dbReference type="RefSeq" id="WP_104208143.1">
    <property type="nucleotide sequence ID" value="NZ_PHNF01000002.1"/>
</dbReference>
<keyword evidence="4 11" id="KW-0436">Ligase</keyword>
<dbReference type="PRINTS" id="PR00986">
    <property type="entry name" value="TRNASYNTHVAL"/>
</dbReference>
<name>A0A2S5RG54_9MOLU</name>
<dbReference type="PROSITE" id="PS00178">
    <property type="entry name" value="AA_TRNA_LIGASE_I"/>
    <property type="match status" value="1"/>
</dbReference>
<dbReference type="FunFam" id="3.40.50.620:FF:000098">
    <property type="entry name" value="Valine--tRNA ligase"/>
    <property type="match status" value="1"/>
</dbReference>
<feature type="domain" description="Aminoacyl-tRNA synthetase class Ia" evidence="12">
    <location>
        <begin position="20"/>
        <end position="565"/>
    </location>
</feature>
<dbReference type="NCBIfam" id="NF004349">
    <property type="entry name" value="PRK05729.1"/>
    <property type="match status" value="1"/>
</dbReference>
<dbReference type="SUPFAM" id="SSF46589">
    <property type="entry name" value="tRNA-binding arm"/>
    <property type="match status" value="1"/>
</dbReference>
<comment type="caution">
    <text evidence="14">The sequence shown here is derived from an EMBL/GenBank/DDBJ whole genome shotgun (WGS) entry which is preliminary data.</text>
</comment>
<comment type="catalytic activity">
    <reaction evidence="10 11">
        <text>tRNA(Val) + L-valine + ATP = L-valyl-tRNA(Val) + AMP + diphosphate</text>
        <dbReference type="Rhea" id="RHEA:10704"/>
        <dbReference type="Rhea" id="RHEA-COMP:9672"/>
        <dbReference type="Rhea" id="RHEA-COMP:9708"/>
        <dbReference type="ChEBI" id="CHEBI:30616"/>
        <dbReference type="ChEBI" id="CHEBI:33019"/>
        <dbReference type="ChEBI" id="CHEBI:57762"/>
        <dbReference type="ChEBI" id="CHEBI:78442"/>
        <dbReference type="ChEBI" id="CHEBI:78537"/>
        <dbReference type="ChEBI" id="CHEBI:456215"/>
        <dbReference type="EC" id="6.1.1.9"/>
    </reaction>
</comment>
<sequence length="875" mass="102531">MAKKELASKYNNAEVEKNKYQLWMDKKYFKANPNSNKKPFSIILPPPNVTGKLHIGHAFGVSIQDALIRYKKFKGFDTVFIPGMDHAGISTQVKVEAKLKELGISRFDISKEEFLKHVWDWKEEYALTIRNQWSKMGLGFDYDLEKFTLDADVNAKVQEIFVEFYNKKLIYKGKRIVNWDPIQKTAVSNIEVIYKEVEGEMFYFKYFLESKDNFLSVATTRPETMFADQCIVVNPNDQRYAKFIGKNVINPVNKEIIPIIADEYVEIEFGTGVMKCTPAHDLNDFEIGERHNLAKPICMNEDATINQMGGELYAGLDRFTARKKIIEQTKKDNTFIKSEKIVHQVGYSERSNAIIEPYLSDQWFVDMKPFQQMILEMQQNDPEIVFYPKRFNDVLIKWMENVHDWTISRQLWWGHQIPAWYHIDDKSKIYVGTKPPIDIENWVQDQDVLDTWFSSGLWPFVTTMRSENEQSVYFKKYFPISVMVTGFDIIFFWVARMIFQTKEYTNKIPFKNVLIHGLVRAEDGAKMSKSAGNGVDPMQIIEEKGADALRFFLLNGSTPGLDFKFSEIKITSAWNFINKLWNASRYVMINIDDSFVLNKNFYNELKLSDADKWILTQLSIVEKSVSELMDKYEFALVGKILYDFVWNTYCSWYIELSKVNLNDSVKKAASNQTLVYVLKNILVMLHPFIPFVTEHIYQNLNMKDSILEENWLKINHCYETDYLNIVIDLIGSIREFKAINNLNNKTHLVFQINNLTFDKNKIINKNLNQINEFLLSFVNSKIILDINDDNKKTIIPIQDFTIEINNDEFIDNEKMLKEMIIQKQSLEQELLRSEKMLNNINFIAKANPDKIVEEKAKYEQYKIQLELINNKLNKI</sequence>
<dbReference type="EMBL" id="PHNF01000002">
    <property type="protein sequence ID" value="PPE06314.1"/>
    <property type="molecule type" value="Genomic_DNA"/>
</dbReference>
<evidence type="ECO:0000259" key="13">
    <source>
        <dbReference type="Pfam" id="PF08264"/>
    </source>
</evidence>
<evidence type="ECO:0000256" key="9">
    <source>
        <dbReference type="ARBA" id="ARBA00023146"/>
    </source>
</evidence>
<proteinExistence type="inferred from homology"/>
<comment type="subcellular location">
    <subcellularLocation>
        <location evidence="1 11">Cytoplasm</location>
    </subcellularLocation>
</comment>
<dbReference type="SUPFAM" id="SSF47323">
    <property type="entry name" value="Anticodon-binding domain of a subclass of class I aminoacyl-tRNA synthetases"/>
    <property type="match status" value="1"/>
</dbReference>
<evidence type="ECO:0000256" key="11">
    <source>
        <dbReference type="HAMAP-Rule" id="MF_02004"/>
    </source>
</evidence>
<dbReference type="OrthoDB" id="9810365at2"/>
<dbReference type="Proteomes" id="UP000239785">
    <property type="component" value="Unassembled WGS sequence"/>
</dbReference>
<dbReference type="InterPro" id="IPR033705">
    <property type="entry name" value="Anticodon_Ia_Val"/>
</dbReference>